<dbReference type="SUPFAM" id="SSF56801">
    <property type="entry name" value="Acetyl-CoA synthetase-like"/>
    <property type="match status" value="1"/>
</dbReference>
<dbReference type="Pfam" id="PF00501">
    <property type="entry name" value="AMP-binding"/>
    <property type="match status" value="1"/>
</dbReference>
<proteinExistence type="predicted"/>
<dbReference type="PANTHER" id="PTHR45527:SF1">
    <property type="entry name" value="FATTY ACID SYNTHASE"/>
    <property type="match status" value="1"/>
</dbReference>
<dbReference type="PROSITE" id="PS00455">
    <property type="entry name" value="AMP_BINDING"/>
    <property type="match status" value="1"/>
</dbReference>
<feature type="region of interest" description="Disordered" evidence="2">
    <location>
        <begin position="552"/>
        <end position="580"/>
    </location>
</feature>
<dbReference type="GO" id="GO:0005737">
    <property type="term" value="C:cytoplasm"/>
    <property type="evidence" value="ECO:0007669"/>
    <property type="project" value="TreeGrafter"/>
</dbReference>
<dbReference type="Gene3D" id="3.40.50.12780">
    <property type="entry name" value="N-terminal domain of ligase-like"/>
    <property type="match status" value="1"/>
</dbReference>
<dbReference type="InterPro" id="IPR045851">
    <property type="entry name" value="AMP-bd_C_sf"/>
</dbReference>
<protein>
    <recommendedName>
        <fullName evidence="3">AMP-dependent synthetase/ligase domain-containing protein</fullName>
    </recommendedName>
</protein>
<dbReference type="InterPro" id="IPR000873">
    <property type="entry name" value="AMP-dep_synth/lig_dom"/>
</dbReference>
<feature type="domain" description="AMP-dependent synthetase/ligase" evidence="3">
    <location>
        <begin position="80"/>
        <end position="412"/>
    </location>
</feature>
<dbReference type="GO" id="GO:0044550">
    <property type="term" value="P:secondary metabolite biosynthetic process"/>
    <property type="evidence" value="ECO:0007669"/>
    <property type="project" value="TreeGrafter"/>
</dbReference>
<dbReference type="FunFam" id="3.40.50.980:FF:000001">
    <property type="entry name" value="Non-ribosomal peptide synthetase"/>
    <property type="match status" value="1"/>
</dbReference>
<reference evidence="4 5" key="1">
    <citation type="submission" date="2014-04" db="EMBL/GenBank/DDBJ databases">
        <title>Evolutionary Origins and Diversification of the Mycorrhizal Mutualists.</title>
        <authorList>
            <consortium name="DOE Joint Genome Institute"/>
            <consortium name="Mycorrhizal Genomics Consortium"/>
            <person name="Kohler A."/>
            <person name="Kuo A."/>
            <person name="Nagy L.G."/>
            <person name="Floudas D."/>
            <person name="Copeland A."/>
            <person name="Barry K.W."/>
            <person name="Cichocki N."/>
            <person name="Veneault-Fourrey C."/>
            <person name="LaButti K."/>
            <person name="Lindquist E.A."/>
            <person name="Lipzen A."/>
            <person name="Lundell T."/>
            <person name="Morin E."/>
            <person name="Murat C."/>
            <person name="Riley R."/>
            <person name="Ohm R."/>
            <person name="Sun H."/>
            <person name="Tunlid A."/>
            <person name="Henrissat B."/>
            <person name="Grigoriev I.V."/>
            <person name="Hibbett D.S."/>
            <person name="Martin F."/>
        </authorList>
    </citation>
    <scope>NUCLEOTIDE SEQUENCE [LARGE SCALE GENOMIC DNA]</scope>
    <source>
        <strain evidence="4 5">MD-312</strain>
    </source>
</reference>
<dbReference type="Gene3D" id="3.30.300.30">
    <property type="match status" value="1"/>
</dbReference>
<dbReference type="InterPro" id="IPR042099">
    <property type="entry name" value="ANL_N_sf"/>
</dbReference>
<dbReference type="Proteomes" id="UP000053820">
    <property type="component" value="Unassembled WGS sequence"/>
</dbReference>
<organism evidence="4 5">
    <name type="scientific">Hydnomerulius pinastri MD-312</name>
    <dbReference type="NCBI Taxonomy" id="994086"/>
    <lineage>
        <taxon>Eukaryota</taxon>
        <taxon>Fungi</taxon>
        <taxon>Dikarya</taxon>
        <taxon>Basidiomycota</taxon>
        <taxon>Agaricomycotina</taxon>
        <taxon>Agaricomycetes</taxon>
        <taxon>Agaricomycetidae</taxon>
        <taxon>Boletales</taxon>
        <taxon>Boletales incertae sedis</taxon>
        <taxon>Leucogyrophana</taxon>
    </lineage>
</organism>
<gene>
    <name evidence="4" type="ORF">HYDPIDRAFT_153739</name>
</gene>
<evidence type="ECO:0000313" key="5">
    <source>
        <dbReference type="Proteomes" id="UP000053820"/>
    </source>
</evidence>
<keyword evidence="5" id="KW-1185">Reference proteome</keyword>
<dbReference type="GO" id="GO:0031177">
    <property type="term" value="F:phosphopantetheine binding"/>
    <property type="evidence" value="ECO:0007669"/>
    <property type="project" value="TreeGrafter"/>
</dbReference>
<dbReference type="AlphaFoldDB" id="A0A0C9W1R9"/>
<dbReference type="InterPro" id="IPR020845">
    <property type="entry name" value="AMP-binding_CS"/>
</dbReference>
<evidence type="ECO:0000313" key="4">
    <source>
        <dbReference type="EMBL" id="KIJ64880.1"/>
    </source>
</evidence>
<dbReference type="PANTHER" id="PTHR45527">
    <property type="entry name" value="NONRIBOSOMAL PEPTIDE SYNTHETASE"/>
    <property type="match status" value="1"/>
</dbReference>
<name>A0A0C9W1R9_9AGAM</name>
<dbReference type="HOGENOM" id="CLU_000022_2_12_1"/>
<sequence length="580" mass="63383">MAPHRQGAGLEHPRDARPSVDQLLGLRYPSRQTESIFEETAAILSSDTVMQLSLADRVRFVLYGVGAHYHARLECVHHAFAEHAANRPDAVAVEHGEEKITFRDLDRLSNTLAHDLRVRGVYPGQRVCLLVQRSIAMVVAILGVLKAGASYVPLDGGIATDQTIKFVLEDSGANLVLCLSSFSHRVPSHVESISLEGFMQRSGSHALPPIDHSFSDHEVYVIFTSGTTGKPKGVSISHRNVMNLLSLDPGKVGMRPGARVAQLLNIAFDMCAWEVLGSLINGCTLCIRGKAREDWEAVLRTVDVVISTPTILQCYRAEDYPNVRSVATAGEPCPQALADSWSRTANFFNSCGPTETTIVNTAEVHELGKPISIGRPTPNNRVYILDQDLKPLPIGQVGVMWAAGRGISAGYLKRPDLNEERFVPDPFARDGSCMFHTGDLGRWTEEGRLQHHGRIDDQVKIKGFRVELDGVAAALQSYREVTQAVALLVDKVLWGIICPSHLDLSAVRSAASEVMPYYAVPTRFLPLDQLPKTKNGKVDKAFLRELICNSLSREASSSSSSKPQAPELASRDPKPGNIIG</sequence>
<accession>A0A0C9W1R9</accession>
<dbReference type="InterPro" id="IPR010071">
    <property type="entry name" value="AA_adenyl_dom"/>
</dbReference>
<feature type="compositionally biased region" description="Low complexity" evidence="2">
    <location>
        <begin position="552"/>
        <end position="561"/>
    </location>
</feature>
<evidence type="ECO:0000256" key="2">
    <source>
        <dbReference type="SAM" id="MobiDB-lite"/>
    </source>
</evidence>
<dbReference type="NCBIfam" id="TIGR01733">
    <property type="entry name" value="AA-adenyl-dom"/>
    <property type="match status" value="1"/>
</dbReference>
<dbReference type="OrthoDB" id="408177at2759"/>
<keyword evidence="1" id="KW-0511">Multifunctional enzyme</keyword>
<evidence type="ECO:0000256" key="1">
    <source>
        <dbReference type="ARBA" id="ARBA00023268"/>
    </source>
</evidence>
<evidence type="ECO:0000259" key="3">
    <source>
        <dbReference type="Pfam" id="PF00501"/>
    </source>
</evidence>
<dbReference type="EMBL" id="KN839845">
    <property type="protein sequence ID" value="KIJ64880.1"/>
    <property type="molecule type" value="Genomic_DNA"/>
</dbReference>
<dbReference type="GO" id="GO:0043041">
    <property type="term" value="P:amino acid activation for nonribosomal peptide biosynthetic process"/>
    <property type="evidence" value="ECO:0007669"/>
    <property type="project" value="TreeGrafter"/>
</dbReference>